<organism evidence="3 4">
    <name type="scientific">Kribbella amoyensis</name>
    <dbReference type="NCBI Taxonomy" id="996641"/>
    <lineage>
        <taxon>Bacteria</taxon>
        <taxon>Bacillati</taxon>
        <taxon>Actinomycetota</taxon>
        <taxon>Actinomycetes</taxon>
        <taxon>Propionibacteriales</taxon>
        <taxon>Kribbellaceae</taxon>
        <taxon>Kribbella</taxon>
    </lineage>
</organism>
<keyword evidence="1" id="KW-0472">Membrane</keyword>
<protein>
    <submittedName>
        <fullName evidence="3">PEGA domain-containing protein</fullName>
    </submittedName>
</protein>
<keyword evidence="1" id="KW-0812">Transmembrane</keyword>
<gene>
    <name evidence="3" type="ORF">FB561_1440</name>
</gene>
<keyword evidence="4" id="KW-1185">Reference proteome</keyword>
<evidence type="ECO:0000313" key="4">
    <source>
        <dbReference type="Proteomes" id="UP000318380"/>
    </source>
</evidence>
<dbReference type="EMBL" id="VIVK01000001">
    <property type="protein sequence ID" value="TWD80365.1"/>
    <property type="molecule type" value="Genomic_DNA"/>
</dbReference>
<dbReference type="InterPro" id="IPR013229">
    <property type="entry name" value="PEGA"/>
</dbReference>
<evidence type="ECO:0000259" key="2">
    <source>
        <dbReference type="Pfam" id="PF08308"/>
    </source>
</evidence>
<proteinExistence type="predicted"/>
<reference evidence="3 4" key="1">
    <citation type="submission" date="2019-06" db="EMBL/GenBank/DDBJ databases">
        <title>Sequencing the genomes of 1000 actinobacteria strains.</title>
        <authorList>
            <person name="Klenk H.-P."/>
        </authorList>
    </citation>
    <scope>NUCLEOTIDE SEQUENCE [LARGE SCALE GENOMIC DNA]</scope>
    <source>
        <strain evidence="3 4">DSM 24683</strain>
    </source>
</reference>
<feature type="transmembrane region" description="Helical" evidence="1">
    <location>
        <begin position="6"/>
        <end position="28"/>
    </location>
</feature>
<dbReference type="AlphaFoldDB" id="A0A561BNB6"/>
<dbReference type="OrthoDB" id="3824449at2"/>
<dbReference type="Pfam" id="PF08308">
    <property type="entry name" value="PEGA"/>
    <property type="match status" value="1"/>
</dbReference>
<keyword evidence="1" id="KW-1133">Transmembrane helix</keyword>
<feature type="domain" description="PEGA" evidence="2">
    <location>
        <begin position="35"/>
        <end position="93"/>
    </location>
</feature>
<sequence length="206" mass="22923">MDENPRLWMLSGVVVVILVVLVGGYLVFRGGGEHTVRVRSIPNDLTLTVDGVKVDPNGDLKLKSGEHTLVGERDGFETHTQTVNVRGDVAVKMFLFSNGPAGREWEKNHPDQVLETEAEGGRKFDEQNKRIQRKYPILQELPYVGPGFTVNYGASRKSKDDPETLAFIIKLSDSEGRKKSQEWLVGHGYDPSKLEIVYQNAPGFTG</sequence>
<name>A0A561BNB6_9ACTN</name>
<accession>A0A561BNB6</accession>
<evidence type="ECO:0000313" key="3">
    <source>
        <dbReference type="EMBL" id="TWD80365.1"/>
    </source>
</evidence>
<comment type="caution">
    <text evidence="3">The sequence shown here is derived from an EMBL/GenBank/DDBJ whole genome shotgun (WGS) entry which is preliminary data.</text>
</comment>
<evidence type="ECO:0000256" key="1">
    <source>
        <dbReference type="SAM" id="Phobius"/>
    </source>
</evidence>
<dbReference type="RefSeq" id="WP_145804285.1">
    <property type="nucleotide sequence ID" value="NZ_VIVK01000001.1"/>
</dbReference>
<dbReference type="Proteomes" id="UP000318380">
    <property type="component" value="Unassembled WGS sequence"/>
</dbReference>